<protein>
    <recommendedName>
        <fullName evidence="3">TetR family transcriptional regulator</fullName>
    </recommendedName>
</protein>
<geneLocation type="plasmid" evidence="1">
    <name>pSa44-CIP-CRO</name>
</geneLocation>
<sequence length="43" mass="4624">MPRPKLKSDDEVLEAATVVLKRCGPIEFTLSGVAKEVGSPAQR</sequence>
<dbReference type="EMBL" id="MH430881">
    <property type="protein sequence ID" value="AZF85527.1"/>
    <property type="molecule type" value="Genomic_DNA"/>
</dbReference>
<geneLocation type="plasmid" evidence="2">
    <name>pSa44-CIP</name>
</geneLocation>
<name>A0A3G8EXB0_SALET</name>
<evidence type="ECO:0000313" key="2">
    <source>
        <dbReference type="EMBL" id="AZF85694.1"/>
    </source>
</evidence>
<accession>A0A3G8EXB0</accession>
<reference evidence="1" key="1">
    <citation type="submission" date="2018-06" db="EMBL/GenBank/DDBJ databases">
        <title>Plasmids in strain Sa44.</title>
        <authorList>
            <person name="Chen K."/>
            <person name="Chen S."/>
        </authorList>
    </citation>
    <scope>NUCLEOTIDE SEQUENCE</scope>
    <source>
        <strain evidence="1">3-5</strain>
        <plasmid evidence="2">pSa44-CIP</plasmid>
        <plasmid evidence="1">pSa44-CIP-CRO</plasmid>
    </source>
</reference>
<evidence type="ECO:0008006" key="3">
    <source>
        <dbReference type="Google" id="ProtNLM"/>
    </source>
</evidence>
<dbReference type="AlphaFoldDB" id="A0A3G8EXB0"/>
<dbReference type="EMBL" id="MH430882">
    <property type="protein sequence ID" value="AZF85694.1"/>
    <property type="molecule type" value="Genomic_DNA"/>
</dbReference>
<evidence type="ECO:0000313" key="1">
    <source>
        <dbReference type="EMBL" id="AZF85527.1"/>
    </source>
</evidence>
<keyword evidence="1" id="KW-0614">Plasmid</keyword>
<dbReference type="Gene3D" id="1.10.357.10">
    <property type="entry name" value="Tetracycline Repressor, domain 2"/>
    <property type="match status" value="1"/>
</dbReference>
<proteinExistence type="predicted"/>
<organism evidence="1">
    <name type="scientific">Salmonella enterica subsp. enterica serovar London</name>
    <dbReference type="NCBI Taxonomy" id="149390"/>
    <lineage>
        <taxon>Bacteria</taxon>
        <taxon>Pseudomonadati</taxon>
        <taxon>Pseudomonadota</taxon>
        <taxon>Gammaproteobacteria</taxon>
        <taxon>Enterobacterales</taxon>
        <taxon>Enterobacteriaceae</taxon>
        <taxon>Salmonella</taxon>
    </lineage>
</organism>
<gene>
    <name evidence="1" type="ORF">KADIGFNM_00190</name>
    <name evidence="2" type="ORF">KADIGFNM_00357</name>
</gene>